<reference evidence="2" key="1">
    <citation type="submission" date="2011-02" db="EMBL/GenBank/DDBJ databases">
        <title>Complete sequence of Methanobacterium sp. AL-21.</title>
        <authorList>
            <consortium name="US DOE Joint Genome Institute"/>
            <person name="Lucas S."/>
            <person name="Copeland A."/>
            <person name="Lapidus A."/>
            <person name="Cheng J.-F."/>
            <person name="Goodwin L."/>
            <person name="Pitluck S."/>
            <person name="Chertkov O."/>
            <person name="Detter J.C."/>
            <person name="Han C."/>
            <person name="Tapia R."/>
            <person name="Land M."/>
            <person name="Hauser L."/>
            <person name="Kyrpides N."/>
            <person name="Ivanova N."/>
            <person name="Mikhailova N."/>
            <person name="Pagani I."/>
            <person name="Cadillo-Quiroz H."/>
            <person name="Imachi H."/>
            <person name="Zinder S."/>
            <person name="Liu W."/>
            <person name="Woyke T."/>
        </authorList>
    </citation>
    <scope>NUCLEOTIDE SEQUENCE [LARGE SCALE GENOMIC DNA]</scope>
    <source>
        <strain evidence="2">AL-21</strain>
    </source>
</reference>
<sequence length="96" mass="10764">MNKIYDISSLVVADDVVSCNLDDEVAILNTQSGIYYGLDPIGAKIWNSLQKPCSISDLIELILEEYDVEEERFKTDLLDLVNDLKEKGLVKVNVSN</sequence>
<dbReference type="Proteomes" id="UP000007490">
    <property type="component" value="Chromosome"/>
</dbReference>
<dbReference type="KEGG" id="mel:Metbo_0849"/>
<dbReference type="GeneID" id="10277298"/>
<name>F0TBM2_METLA</name>
<dbReference type="InterPro" id="IPR041881">
    <property type="entry name" value="PqqD_sf"/>
</dbReference>
<dbReference type="InterPro" id="IPR008792">
    <property type="entry name" value="PQQD"/>
</dbReference>
<dbReference type="RefSeq" id="WP_013644450.1">
    <property type="nucleotide sequence ID" value="NC_015216.1"/>
</dbReference>
<dbReference type="eggNOG" id="arCOG03838">
    <property type="taxonomic scope" value="Archaea"/>
</dbReference>
<organism evidence="1 2">
    <name type="scientific">Methanobacterium lacus (strain AL-21)</name>
    <dbReference type="NCBI Taxonomy" id="877455"/>
    <lineage>
        <taxon>Archaea</taxon>
        <taxon>Methanobacteriati</taxon>
        <taxon>Methanobacteriota</taxon>
        <taxon>Methanomada group</taxon>
        <taxon>Methanobacteria</taxon>
        <taxon>Methanobacteriales</taxon>
        <taxon>Methanobacteriaceae</taxon>
        <taxon>Methanobacterium</taxon>
    </lineage>
</organism>
<dbReference type="Gene3D" id="1.10.10.1150">
    <property type="entry name" value="Coenzyme PQQ synthesis protein D (PqqD)"/>
    <property type="match status" value="1"/>
</dbReference>
<dbReference type="HOGENOM" id="CLU_159325_2_4_2"/>
<proteinExistence type="predicted"/>
<gene>
    <name evidence="1" type="ordered locus">Metbo_0849</name>
</gene>
<evidence type="ECO:0000313" key="2">
    <source>
        <dbReference type="Proteomes" id="UP000007490"/>
    </source>
</evidence>
<dbReference type="EMBL" id="CP002551">
    <property type="protein sequence ID" value="ADZ09099.1"/>
    <property type="molecule type" value="Genomic_DNA"/>
</dbReference>
<dbReference type="AlphaFoldDB" id="F0TBM2"/>
<keyword evidence="2" id="KW-1185">Reference proteome</keyword>
<dbReference type="STRING" id="877455.Metbo_0849"/>
<reference evidence="1 2" key="2">
    <citation type="journal article" date="2014" name="Int. J. Syst. Evol. Microbiol.">
        <title>Methanobacterium paludis sp. nov. and a novel strain of Methanobacterium lacus isolated from northern peatlands.</title>
        <authorList>
            <person name="Cadillo-Quiroz H."/>
            <person name="Brauer S.L."/>
            <person name="Goodson N."/>
            <person name="Yavitt J.B."/>
            <person name="Zinder S.H."/>
        </authorList>
    </citation>
    <scope>NUCLEOTIDE SEQUENCE [LARGE SCALE GENOMIC DNA]</scope>
    <source>
        <strain evidence="1 2">AL-21</strain>
    </source>
</reference>
<protein>
    <recommendedName>
        <fullName evidence="3">Coenzyme PQQ synthesis protein D (PqqD)</fullName>
    </recommendedName>
</protein>
<dbReference type="OrthoDB" id="71214at2157"/>
<evidence type="ECO:0000313" key="1">
    <source>
        <dbReference type="EMBL" id="ADZ09099.1"/>
    </source>
</evidence>
<dbReference type="Pfam" id="PF05402">
    <property type="entry name" value="PqqD"/>
    <property type="match status" value="1"/>
</dbReference>
<evidence type="ECO:0008006" key="3">
    <source>
        <dbReference type="Google" id="ProtNLM"/>
    </source>
</evidence>
<accession>F0TBM2</accession>